<sequence length="63" mass="7036">MTKMYFVPEEHRDAMMSVLKKIEGKKQPGAVFFVTPEEMWALQASHVIDVPEAAEVANGRSTA</sequence>
<evidence type="ECO:0008006" key="3">
    <source>
        <dbReference type="Google" id="ProtNLM"/>
    </source>
</evidence>
<dbReference type="EMBL" id="QEOB01000015">
    <property type="protein sequence ID" value="PVX77179.1"/>
    <property type="molecule type" value="Genomic_DNA"/>
</dbReference>
<protein>
    <recommendedName>
        <fullName evidence="3">Nitrogen regulatory protein P-II family</fullName>
    </recommendedName>
</protein>
<dbReference type="Proteomes" id="UP000245712">
    <property type="component" value="Unassembled WGS sequence"/>
</dbReference>
<keyword evidence="2" id="KW-1185">Reference proteome</keyword>
<comment type="caution">
    <text evidence="1">The sequence shown here is derived from an EMBL/GenBank/DDBJ whole genome shotgun (WGS) entry which is preliminary data.</text>
</comment>
<reference evidence="1 2" key="1">
    <citation type="submission" date="2018-05" db="EMBL/GenBank/DDBJ databases">
        <title>Genomic Encyclopedia of Type Strains, Phase IV (KMG-V): Genome sequencing to study the core and pangenomes of soil and plant-associated prokaryotes.</title>
        <authorList>
            <person name="Whitman W."/>
        </authorList>
    </citation>
    <scope>NUCLEOTIDE SEQUENCE [LARGE SCALE GENOMIC DNA]</scope>
    <source>
        <strain evidence="1 2">SCZa-39</strain>
    </source>
</reference>
<evidence type="ECO:0000313" key="1">
    <source>
        <dbReference type="EMBL" id="PVX77179.1"/>
    </source>
</evidence>
<proteinExistence type="predicted"/>
<accession>A0ABX5KIE3</accession>
<name>A0ABX5KIE3_9BURK</name>
<dbReference type="RefSeq" id="WP_116613113.1">
    <property type="nucleotide sequence ID" value="NZ_QEOB01000015.1"/>
</dbReference>
<organism evidence="1 2">
    <name type="scientific">Paraburkholderia unamae</name>
    <dbReference type="NCBI Taxonomy" id="219649"/>
    <lineage>
        <taxon>Bacteria</taxon>
        <taxon>Pseudomonadati</taxon>
        <taxon>Pseudomonadota</taxon>
        <taxon>Betaproteobacteria</taxon>
        <taxon>Burkholderiales</taxon>
        <taxon>Burkholderiaceae</taxon>
        <taxon>Paraburkholderia</taxon>
    </lineage>
</organism>
<gene>
    <name evidence="1" type="ORF">C7402_115238</name>
</gene>
<evidence type="ECO:0000313" key="2">
    <source>
        <dbReference type="Proteomes" id="UP000245712"/>
    </source>
</evidence>